<evidence type="ECO:0000256" key="15">
    <source>
        <dbReference type="ARBA" id="ARBA00023254"/>
    </source>
</evidence>
<keyword evidence="13 16" id="KW-0464">Manganese</keyword>
<dbReference type="InterPro" id="IPR029052">
    <property type="entry name" value="Metallo-depent_PP-like"/>
</dbReference>
<evidence type="ECO:0000256" key="3">
    <source>
        <dbReference type="ARBA" id="ARBA00004286"/>
    </source>
</evidence>
<feature type="active site" description="Proton donor" evidence="17">
    <location>
        <position position="130"/>
    </location>
</feature>
<dbReference type="GO" id="GO:0097552">
    <property type="term" value="P:mitochondrial double-strand break repair via homologous recombination"/>
    <property type="evidence" value="ECO:0007669"/>
    <property type="project" value="TreeGrafter"/>
</dbReference>
<dbReference type="GO" id="GO:0000723">
    <property type="term" value="P:telomere maintenance"/>
    <property type="evidence" value="ECO:0007669"/>
    <property type="project" value="TreeGrafter"/>
</dbReference>
<evidence type="ECO:0000256" key="18">
    <source>
        <dbReference type="RuleBase" id="RU003447"/>
    </source>
</evidence>
<keyword evidence="14 16" id="KW-0539">Nucleus</keyword>
<dbReference type="EMBL" id="KV453849">
    <property type="protein sequence ID" value="ODV86614.1"/>
    <property type="molecule type" value="Genomic_DNA"/>
</dbReference>
<evidence type="ECO:0000256" key="8">
    <source>
        <dbReference type="ARBA" id="ARBA00022759"/>
    </source>
</evidence>
<dbReference type="Proteomes" id="UP000094801">
    <property type="component" value="Unassembled WGS sequence"/>
</dbReference>
<keyword evidence="7" id="KW-0479">Metal-binding</keyword>
<evidence type="ECO:0000256" key="11">
    <source>
        <dbReference type="ARBA" id="ARBA00022839"/>
    </source>
</evidence>
<keyword evidence="11 16" id="KW-0269">Exonuclease</keyword>
<keyword evidence="15 16" id="KW-0469">Meiosis</keyword>
<gene>
    <name evidence="21" type="ORF">CANARDRAFT_27041</name>
</gene>
<dbReference type="GO" id="GO:0006303">
    <property type="term" value="P:double-strand break repair via nonhomologous end joining"/>
    <property type="evidence" value="ECO:0007669"/>
    <property type="project" value="TreeGrafter"/>
</dbReference>
<evidence type="ECO:0000256" key="12">
    <source>
        <dbReference type="ARBA" id="ARBA00023204"/>
    </source>
</evidence>
<dbReference type="GO" id="GO:0031573">
    <property type="term" value="P:mitotic intra-S DNA damage checkpoint signaling"/>
    <property type="evidence" value="ECO:0007669"/>
    <property type="project" value="TreeGrafter"/>
</dbReference>
<comment type="function">
    <text evidence="16">Core component of the MRN complex, which plays a central role in double-strand break (DSB) repair, DNA recombination, maintenance of telomere integrity and meiosis. The MRN complex is involved in the repair of DNA double-strand breaks (DSBs) via homologous recombination (HR), an error-free mechanism which primarily occurs during S and G2 phases. The complex (1) mediates the end resection of damaged DNA, which generates proper single-stranded DNA, a key initial steps in HR, and is (2) required for the recruitment of other repair factors and efficient activation of ATM and ATR upon DNA damage. Within the MRN complex, MRE11 possesses both single-strand endonuclease activity and double-strand-specific 3'-5' exonuclease activity. MRE11 first endonucleolytically cleaves the 5' strand at DNA DSB ends to prevent non-homologous end joining (NHEJ) and licence HR. It then generates a single-stranded DNA gap via 3' to 5' exonucleolytic degradation, which is required for single-strand invasion and recombination.</text>
</comment>
<keyword evidence="22" id="KW-1185">Reference proteome</keyword>
<keyword evidence="5" id="KW-0158">Chromosome</keyword>
<feature type="domain" description="Mre11 DNA-binding" evidence="20">
    <location>
        <begin position="295"/>
        <end position="471"/>
    </location>
</feature>
<name>A0A1E4T4E8_9ASCO</name>
<comment type="similarity">
    <text evidence="4 16 18">Belongs to the MRE11/RAD32 family.</text>
</comment>
<dbReference type="Gene3D" id="3.30.110.110">
    <property type="entry name" value="Mre11, capping domain"/>
    <property type="match status" value="1"/>
</dbReference>
<evidence type="ECO:0000256" key="1">
    <source>
        <dbReference type="ARBA" id="ARBA00001936"/>
    </source>
</evidence>
<dbReference type="GO" id="GO:0008296">
    <property type="term" value="F:3'-5'-DNA exonuclease activity"/>
    <property type="evidence" value="ECO:0007669"/>
    <property type="project" value="InterPro"/>
</dbReference>
<reference evidence="22" key="1">
    <citation type="submission" date="2016-04" db="EMBL/GenBank/DDBJ databases">
        <title>Comparative genomics of biotechnologically important yeasts.</title>
        <authorList>
            <consortium name="DOE Joint Genome Institute"/>
            <person name="Riley R."/>
            <person name="Haridas S."/>
            <person name="Wolfe K.H."/>
            <person name="Lopes M.R."/>
            <person name="Hittinger C.T."/>
            <person name="Goker M."/>
            <person name="Salamov A."/>
            <person name="Wisecaver J."/>
            <person name="Long T.M."/>
            <person name="Aerts A.L."/>
            <person name="Barry K."/>
            <person name="Choi C."/>
            <person name="Clum A."/>
            <person name="Coughlan A.Y."/>
            <person name="Deshpande S."/>
            <person name="Douglass A.P."/>
            <person name="Hanson S.J."/>
            <person name="Klenk H.-P."/>
            <person name="Labutti K."/>
            <person name="Lapidus A."/>
            <person name="Lindquist E."/>
            <person name="Lipzen A."/>
            <person name="Meier-Kolthoff J.P."/>
            <person name="Ohm R.A."/>
            <person name="Otillar R.P."/>
            <person name="Pangilinan J."/>
            <person name="Peng Y."/>
            <person name="Rokas A."/>
            <person name="Rosa C.A."/>
            <person name="Scheuner C."/>
            <person name="Sibirny A.A."/>
            <person name="Slot J.C."/>
            <person name="Stielow J.B."/>
            <person name="Sun H."/>
            <person name="Kurtzman C.P."/>
            <person name="Blackwell M."/>
            <person name="Grigoriev I.V."/>
            <person name="Jeffries T.W."/>
        </authorList>
    </citation>
    <scope>NUCLEOTIDE SEQUENCE [LARGE SCALE GENOMIC DNA]</scope>
    <source>
        <strain evidence="22">NRRL YB-2248</strain>
    </source>
</reference>
<evidence type="ECO:0000313" key="22">
    <source>
        <dbReference type="Proteomes" id="UP000094801"/>
    </source>
</evidence>
<dbReference type="PANTHER" id="PTHR10139:SF1">
    <property type="entry name" value="DOUBLE-STRAND BREAK REPAIR PROTEIN MRE11"/>
    <property type="match status" value="1"/>
</dbReference>
<evidence type="ECO:0000256" key="17">
    <source>
        <dbReference type="PIRSR" id="PIRSR000882-1"/>
    </source>
</evidence>
<keyword evidence="12 16" id="KW-0234">DNA repair</keyword>
<dbReference type="SUPFAM" id="SSF56300">
    <property type="entry name" value="Metallo-dependent phosphatases"/>
    <property type="match status" value="1"/>
</dbReference>
<dbReference type="InterPro" id="IPR004843">
    <property type="entry name" value="Calcineurin-like_PHP"/>
</dbReference>
<protein>
    <recommendedName>
        <fullName evidence="16">Double-strand break repair protein</fullName>
    </recommendedName>
</protein>
<organism evidence="21 22">
    <name type="scientific">[Candida] arabinofermentans NRRL YB-2248</name>
    <dbReference type="NCBI Taxonomy" id="983967"/>
    <lineage>
        <taxon>Eukaryota</taxon>
        <taxon>Fungi</taxon>
        <taxon>Dikarya</taxon>
        <taxon>Ascomycota</taxon>
        <taxon>Saccharomycotina</taxon>
        <taxon>Pichiomycetes</taxon>
        <taxon>Pichiales</taxon>
        <taxon>Pichiaceae</taxon>
        <taxon>Ogataea</taxon>
        <taxon>Ogataea/Candida clade</taxon>
    </lineage>
</organism>
<evidence type="ECO:0000256" key="7">
    <source>
        <dbReference type="ARBA" id="ARBA00022723"/>
    </source>
</evidence>
<evidence type="ECO:0000256" key="6">
    <source>
        <dbReference type="ARBA" id="ARBA00022722"/>
    </source>
</evidence>
<feature type="region of interest" description="Disordered" evidence="19">
    <location>
        <begin position="624"/>
        <end position="670"/>
    </location>
</feature>
<dbReference type="InterPro" id="IPR038487">
    <property type="entry name" value="Mre11_capping_dom"/>
</dbReference>
<evidence type="ECO:0000256" key="9">
    <source>
        <dbReference type="ARBA" id="ARBA00022763"/>
    </source>
</evidence>
<keyword evidence="6 16" id="KW-0540">Nuclease</keyword>
<dbReference type="NCBIfam" id="TIGR00583">
    <property type="entry name" value="mre11"/>
    <property type="match status" value="1"/>
</dbReference>
<evidence type="ECO:0000256" key="2">
    <source>
        <dbReference type="ARBA" id="ARBA00004123"/>
    </source>
</evidence>
<comment type="subcellular location">
    <subcellularLocation>
        <location evidence="3">Chromosome</location>
    </subcellularLocation>
    <subcellularLocation>
        <location evidence="2 16">Nucleus</location>
    </subcellularLocation>
</comment>
<dbReference type="Pfam" id="PF00149">
    <property type="entry name" value="Metallophos"/>
    <property type="match status" value="1"/>
</dbReference>
<dbReference type="Pfam" id="PF04152">
    <property type="entry name" value="Mre11_DNA_bind"/>
    <property type="match status" value="1"/>
</dbReference>
<comment type="cofactor">
    <cofactor evidence="1 16">
        <name>Mn(2+)</name>
        <dbReference type="ChEBI" id="CHEBI:29035"/>
    </cofactor>
</comment>
<dbReference type="Gene3D" id="3.60.21.10">
    <property type="match status" value="1"/>
</dbReference>
<evidence type="ECO:0000256" key="4">
    <source>
        <dbReference type="ARBA" id="ARBA00009028"/>
    </source>
</evidence>
<dbReference type="GO" id="GO:0035861">
    <property type="term" value="C:site of double-strand break"/>
    <property type="evidence" value="ECO:0007669"/>
    <property type="project" value="TreeGrafter"/>
</dbReference>
<dbReference type="SMART" id="SM01347">
    <property type="entry name" value="Mre11_DNA_bind"/>
    <property type="match status" value="1"/>
</dbReference>
<proteinExistence type="inferred from homology"/>
<evidence type="ECO:0000256" key="13">
    <source>
        <dbReference type="ARBA" id="ARBA00023211"/>
    </source>
</evidence>
<dbReference type="GO" id="GO:0007095">
    <property type="term" value="P:mitotic G2 DNA damage checkpoint signaling"/>
    <property type="evidence" value="ECO:0007669"/>
    <property type="project" value="TreeGrafter"/>
</dbReference>
<dbReference type="AlphaFoldDB" id="A0A1E4T4E8"/>
<evidence type="ECO:0000256" key="16">
    <source>
        <dbReference type="PIRNR" id="PIRNR000882"/>
    </source>
</evidence>
<evidence type="ECO:0000256" key="19">
    <source>
        <dbReference type="SAM" id="MobiDB-lite"/>
    </source>
</evidence>
<keyword evidence="8 16" id="KW-0255">Endonuclease</keyword>
<dbReference type="GO" id="GO:0000014">
    <property type="term" value="F:single-stranded DNA endodeoxyribonuclease activity"/>
    <property type="evidence" value="ECO:0007669"/>
    <property type="project" value="TreeGrafter"/>
</dbReference>
<dbReference type="InterPro" id="IPR003701">
    <property type="entry name" value="Mre11"/>
</dbReference>
<keyword evidence="9 16" id="KW-0227">DNA damage</keyword>
<dbReference type="GO" id="GO:0042138">
    <property type="term" value="P:meiotic DNA double-strand break formation"/>
    <property type="evidence" value="ECO:0007669"/>
    <property type="project" value="TreeGrafter"/>
</dbReference>
<accession>A0A1E4T4E8</accession>
<evidence type="ECO:0000313" key="21">
    <source>
        <dbReference type="EMBL" id="ODV86614.1"/>
    </source>
</evidence>
<evidence type="ECO:0000256" key="10">
    <source>
        <dbReference type="ARBA" id="ARBA00022801"/>
    </source>
</evidence>
<dbReference type="OrthoDB" id="30417at2759"/>
<dbReference type="InterPro" id="IPR041796">
    <property type="entry name" value="Mre11_N"/>
</dbReference>
<evidence type="ECO:0000256" key="14">
    <source>
        <dbReference type="ARBA" id="ARBA00023242"/>
    </source>
</evidence>
<dbReference type="PIRSF" id="PIRSF000882">
    <property type="entry name" value="DSB_repair_MRE11"/>
    <property type="match status" value="1"/>
</dbReference>
<evidence type="ECO:0000256" key="5">
    <source>
        <dbReference type="ARBA" id="ARBA00022454"/>
    </source>
</evidence>
<evidence type="ECO:0000259" key="20">
    <source>
        <dbReference type="SMART" id="SM01347"/>
    </source>
</evidence>
<dbReference type="GO" id="GO:0030870">
    <property type="term" value="C:Mre11 complex"/>
    <property type="evidence" value="ECO:0007669"/>
    <property type="project" value="UniProtKB-UniRule"/>
</dbReference>
<dbReference type="GO" id="GO:0030145">
    <property type="term" value="F:manganese ion binding"/>
    <property type="evidence" value="ECO:0007669"/>
    <property type="project" value="UniProtKB-UniRule"/>
</dbReference>
<keyword evidence="10 16" id="KW-0378">Hydrolase</keyword>
<dbReference type="STRING" id="983967.A0A1E4T4E8"/>
<sequence>MPEVPYIEPGPDTFRILLTTDNHVGYLENDAIRGDDSWKTFSEIMQLCYTQDIDFVLQGGDLFHYNKPSKKSYYHVMRILRENCWGNKPREFKLVSDPSMAINAKHFAYPIEFDENVNVGVPVYAISGNHDDATGEDMLSPLDLLAVGGLLNHFGRVTNNDNIDIIPLLFNKGKSNIALYGLQSIREERLKRTMASGNLQFLEPDTEDTEWFNLFVIHQNHVQRPGVKIVEEVNLPEFLDFVLWGHEHECFTRARRNELTGFSVLQAGSSVATSLSEGEIASKHVFVLSVKGKDYSLEPIRLRSVRPFAMKDLVLSESGIAPTSGNKDQIINYLINETDSLIEQAVETWKSINEDSEDEVEVPLPIIRLRVEYSGGYEVENPRRFSNRFVGKVANINDIVLFYIKRQVGNSLATELRKKNANGNGFNDHDGIQSRIVEGKSSIVDFLDMNLKEEDLILLKKDEISKVVSDFMIKEDKNLIKTFVDKEMAKDLDLFMKLQLDDDGWDQMKDTEDSVTVGKVKSGFKKLLKEMRAKTKAEAKYIKQASEPTPDFSRFAKPTPAEKIVVATSDDEDVVIDKAPPTDKMAIAIESESDSDDSFADYEMNIDSDKEVTTPPVRNTKIVAKPGKVAKASTNKTRKTTKKVNNKELENGKRSQLPLSMFSSIGRRKN</sequence>
<dbReference type="CDD" id="cd00840">
    <property type="entry name" value="MPP_Mre11_N"/>
    <property type="match status" value="1"/>
</dbReference>
<dbReference type="GO" id="GO:0000724">
    <property type="term" value="P:double-strand break repair via homologous recombination"/>
    <property type="evidence" value="ECO:0007669"/>
    <property type="project" value="TreeGrafter"/>
</dbReference>
<dbReference type="PANTHER" id="PTHR10139">
    <property type="entry name" value="DOUBLE-STRAND BREAK REPAIR PROTEIN MRE11"/>
    <property type="match status" value="1"/>
</dbReference>
<dbReference type="InterPro" id="IPR007281">
    <property type="entry name" value="Mre11_DNA-bd"/>
</dbReference>